<dbReference type="GO" id="GO:0016874">
    <property type="term" value="F:ligase activity"/>
    <property type="evidence" value="ECO:0007669"/>
    <property type="project" value="UniProtKB-KW"/>
</dbReference>
<feature type="transmembrane region" description="Helical" evidence="6">
    <location>
        <begin position="69"/>
        <end position="89"/>
    </location>
</feature>
<dbReference type="PANTHER" id="PTHR37422">
    <property type="entry name" value="TEICHURONIC ACID BIOSYNTHESIS PROTEIN TUAE"/>
    <property type="match status" value="1"/>
</dbReference>
<evidence type="ECO:0000256" key="1">
    <source>
        <dbReference type="ARBA" id="ARBA00004141"/>
    </source>
</evidence>
<evidence type="ECO:0000313" key="8">
    <source>
        <dbReference type="EMBL" id="NYJ01426.1"/>
    </source>
</evidence>
<evidence type="ECO:0000256" key="5">
    <source>
        <dbReference type="SAM" id="MobiDB-lite"/>
    </source>
</evidence>
<keyword evidence="3 6" id="KW-1133">Transmembrane helix</keyword>
<dbReference type="AlphaFoldDB" id="A0A853C339"/>
<feature type="transmembrane region" description="Helical" evidence="6">
    <location>
        <begin position="375"/>
        <end position="391"/>
    </location>
</feature>
<dbReference type="RefSeq" id="WP_179667912.1">
    <property type="nucleotide sequence ID" value="NZ_JACCFP010000001.1"/>
</dbReference>
<proteinExistence type="predicted"/>
<evidence type="ECO:0000256" key="3">
    <source>
        <dbReference type="ARBA" id="ARBA00022989"/>
    </source>
</evidence>
<reference evidence="8 9" key="1">
    <citation type="submission" date="2020-07" db="EMBL/GenBank/DDBJ databases">
        <title>Sequencing the genomes of 1000 actinobacteria strains.</title>
        <authorList>
            <person name="Klenk H.-P."/>
        </authorList>
    </citation>
    <scope>NUCLEOTIDE SEQUENCE [LARGE SCALE GENOMIC DNA]</scope>
    <source>
        <strain evidence="8 9">DSM 103833</strain>
    </source>
</reference>
<feature type="transmembrane region" description="Helical" evidence="6">
    <location>
        <begin position="126"/>
        <end position="148"/>
    </location>
</feature>
<evidence type="ECO:0000259" key="7">
    <source>
        <dbReference type="Pfam" id="PF04932"/>
    </source>
</evidence>
<dbReference type="Pfam" id="PF04932">
    <property type="entry name" value="Wzy_C"/>
    <property type="match status" value="1"/>
</dbReference>
<dbReference type="EMBL" id="JACCFP010000001">
    <property type="protein sequence ID" value="NYJ01426.1"/>
    <property type="molecule type" value="Genomic_DNA"/>
</dbReference>
<gene>
    <name evidence="8" type="ORF">HNR19_002124</name>
</gene>
<feature type="transmembrane region" description="Helical" evidence="6">
    <location>
        <begin position="239"/>
        <end position="265"/>
    </location>
</feature>
<keyword evidence="9" id="KW-1185">Reference proteome</keyword>
<feature type="transmembrane region" description="Helical" evidence="6">
    <location>
        <begin position="192"/>
        <end position="208"/>
    </location>
</feature>
<name>A0A853C339_9ACTN</name>
<dbReference type="Proteomes" id="UP000530424">
    <property type="component" value="Unassembled WGS sequence"/>
</dbReference>
<keyword evidence="8" id="KW-0436">Ligase</keyword>
<feature type="transmembrane region" description="Helical" evidence="6">
    <location>
        <begin position="397"/>
        <end position="416"/>
    </location>
</feature>
<evidence type="ECO:0000256" key="6">
    <source>
        <dbReference type="SAM" id="Phobius"/>
    </source>
</evidence>
<comment type="subcellular location">
    <subcellularLocation>
        <location evidence="1">Membrane</location>
        <topology evidence="1">Multi-pass membrane protein</topology>
    </subcellularLocation>
</comment>
<feature type="transmembrane region" description="Helical" evidence="6">
    <location>
        <begin position="95"/>
        <end position="114"/>
    </location>
</feature>
<dbReference type="InterPro" id="IPR007016">
    <property type="entry name" value="O-antigen_ligase-rel_domated"/>
</dbReference>
<evidence type="ECO:0000256" key="4">
    <source>
        <dbReference type="ARBA" id="ARBA00023136"/>
    </source>
</evidence>
<feature type="transmembrane region" description="Helical" evidence="6">
    <location>
        <begin position="168"/>
        <end position="185"/>
    </location>
</feature>
<feature type="transmembrane region" description="Helical" evidence="6">
    <location>
        <begin position="12"/>
        <end position="31"/>
    </location>
</feature>
<evidence type="ECO:0000256" key="2">
    <source>
        <dbReference type="ARBA" id="ARBA00022692"/>
    </source>
</evidence>
<comment type="caution">
    <text evidence="8">The sequence shown here is derived from an EMBL/GenBank/DDBJ whole genome shotgun (WGS) entry which is preliminary data.</text>
</comment>
<feature type="transmembrane region" description="Helical" evidence="6">
    <location>
        <begin position="37"/>
        <end position="57"/>
    </location>
</feature>
<dbReference type="InterPro" id="IPR051533">
    <property type="entry name" value="WaaL-like"/>
</dbReference>
<feature type="transmembrane region" description="Helical" evidence="6">
    <location>
        <begin position="214"/>
        <end position="232"/>
    </location>
</feature>
<evidence type="ECO:0000313" key="9">
    <source>
        <dbReference type="Proteomes" id="UP000530424"/>
    </source>
</evidence>
<organism evidence="8 9">
    <name type="scientific">Nocardioides thalensis</name>
    <dbReference type="NCBI Taxonomy" id="1914755"/>
    <lineage>
        <taxon>Bacteria</taxon>
        <taxon>Bacillati</taxon>
        <taxon>Actinomycetota</taxon>
        <taxon>Actinomycetes</taxon>
        <taxon>Propionibacteriales</taxon>
        <taxon>Nocardioidaceae</taxon>
        <taxon>Nocardioides</taxon>
    </lineage>
</organism>
<feature type="region of interest" description="Disordered" evidence="5">
    <location>
        <begin position="421"/>
        <end position="444"/>
    </location>
</feature>
<feature type="domain" description="O-antigen ligase-related" evidence="7">
    <location>
        <begin position="198"/>
        <end position="342"/>
    </location>
</feature>
<feature type="transmembrane region" description="Helical" evidence="6">
    <location>
        <begin position="336"/>
        <end position="354"/>
    </location>
</feature>
<sequence>MTDARQAKAFSRVRRSLPIAVGAAIVVLPLGDTAVPVVGLSLSFVAMAVPALLALVVLVRDEAPLPSSLVLLGLSLGVAAGVVSAASGVDPDRSIALVVISLITLGYAFAIAFAHRPGLEVDGVDLLVVVGGVVAMMALASAGSIEAAEAGNVVNGRLTGPFAQPNELGVFCAALLPLAVAATVTAGSRRRTAVLGLSAACLAAACVLSMSRGAWIGCVVGLAALAVLAPATRRALGTVAAALAGTAVLALVLPSSAPLLGVFALRMRSLGDPTQNQYDDRPLIWGEAWRQATEHPWWGIGPGAYQQAASGAVSRVSARPADHPHDLPLTILAERGMIGVGLAVVVVVGCALAARRLMRHGDELVAADRLRRTRGLAVIAGLIAVAIHGTFDMPLRNPIVAGLVWTLLGIAVVVDLTTKQGRSAEPGPRRTLHPLTLGSEPPPC</sequence>
<dbReference type="GO" id="GO:0016020">
    <property type="term" value="C:membrane"/>
    <property type="evidence" value="ECO:0007669"/>
    <property type="project" value="UniProtKB-SubCell"/>
</dbReference>
<accession>A0A853C339</accession>
<protein>
    <submittedName>
        <fullName evidence="8">O-antigen ligase</fullName>
    </submittedName>
</protein>
<keyword evidence="4 6" id="KW-0472">Membrane</keyword>
<keyword evidence="2 6" id="KW-0812">Transmembrane</keyword>
<dbReference type="PANTHER" id="PTHR37422:SF13">
    <property type="entry name" value="LIPOPOLYSACCHARIDE BIOSYNTHESIS PROTEIN PA4999-RELATED"/>
    <property type="match status" value="1"/>
</dbReference>